<feature type="domain" description="MoaB/Mog" evidence="5">
    <location>
        <begin position="163"/>
        <end position="301"/>
    </location>
</feature>
<dbReference type="Gene3D" id="3.40.980.10">
    <property type="entry name" value="MoaB/Mog-like domain"/>
    <property type="match status" value="1"/>
</dbReference>
<dbReference type="SUPFAM" id="SSF53218">
    <property type="entry name" value="Molybdenum cofactor biosynthesis proteins"/>
    <property type="match status" value="1"/>
</dbReference>
<evidence type="ECO:0000313" key="6">
    <source>
        <dbReference type="EMBL" id="NGX98612.1"/>
    </source>
</evidence>
<dbReference type="PANTHER" id="PTHR10192:SF5">
    <property type="entry name" value="GEPHYRIN"/>
    <property type="match status" value="1"/>
</dbReference>
<dbReference type="Gene3D" id="3.90.105.10">
    <property type="entry name" value="Molybdopterin biosynthesis moea protein, domain 2"/>
    <property type="match status" value="1"/>
</dbReference>
<protein>
    <recommendedName>
        <fullName evidence="4">Molybdopterin molybdenumtransferase</fullName>
        <ecNumber evidence="4">2.10.1.1</ecNumber>
    </recommendedName>
</protein>
<keyword evidence="4" id="KW-0500">Molybdenum</keyword>
<dbReference type="PANTHER" id="PTHR10192">
    <property type="entry name" value="MOLYBDOPTERIN BIOSYNTHESIS PROTEIN"/>
    <property type="match status" value="1"/>
</dbReference>
<keyword evidence="4" id="KW-0479">Metal-binding</keyword>
<keyword evidence="4" id="KW-0501">Molybdenum cofactor biosynthesis</keyword>
<evidence type="ECO:0000256" key="2">
    <source>
        <dbReference type="ARBA" id="ARBA00010763"/>
    </source>
</evidence>
<comment type="caution">
    <text evidence="6">The sequence shown here is derived from an EMBL/GenBank/DDBJ whole genome shotgun (WGS) entry which is preliminary data.</text>
</comment>
<name>A0A7C9VPN7_9BRAD</name>
<comment type="similarity">
    <text evidence="2 4">Belongs to the MoeA family.</text>
</comment>
<dbReference type="GO" id="GO:0061599">
    <property type="term" value="F:molybdopterin molybdotransferase activity"/>
    <property type="evidence" value="ECO:0007669"/>
    <property type="project" value="UniProtKB-UniRule"/>
</dbReference>
<dbReference type="UniPathway" id="UPA00344"/>
<dbReference type="NCBIfam" id="NF045515">
    <property type="entry name" value="Glp_gephyrin"/>
    <property type="match status" value="1"/>
</dbReference>
<evidence type="ECO:0000256" key="3">
    <source>
        <dbReference type="ARBA" id="ARBA00047317"/>
    </source>
</evidence>
<dbReference type="NCBIfam" id="TIGR00177">
    <property type="entry name" value="molyb_syn"/>
    <property type="match status" value="1"/>
</dbReference>
<comment type="catalytic activity">
    <reaction evidence="3">
        <text>adenylyl-molybdopterin + molybdate = Mo-molybdopterin + AMP + H(+)</text>
        <dbReference type="Rhea" id="RHEA:35047"/>
        <dbReference type="ChEBI" id="CHEBI:15378"/>
        <dbReference type="ChEBI" id="CHEBI:36264"/>
        <dbReference type="ChEBI" id="CHEBI:62727"/>
        <dbReference type="ChEBI" id="CHEBI:71302"/>
        <dbReference type="ChEBI" id="CHEBI:456215"/>
        <dbReference type="EC" id="2.10.1.1"/>
    </reaction>
</comment>
<comment type="function">
    <text evidence="1 4">Catalyzes the insertion of molybdate into adenylated molybdopterin with the concomitant release of AMP.</text>
</comment>
<proteinExistence type="inferred from homology"/>
<dbReference type="SUPFAM" id="SSF63882">
    <property type="entry name" value="MoeA N-terminal region -like"/>
    <property type="match status" value="1"/>
</dbReference>
<dbReference type="Gene3D" id="2.170.190.11">
    <property type="entry name" value="Molybdopterin biosynthesis moea protein, domain 3"/>
    <property type="match status" value="1"/>
</dbReference>
<dbReference type="AlphaFoldDB" id="A0A7C9VPN7"/>
<dbReference type="InterPro" id="IPR036425">
    <property type="entry name" value="MoaB/Mog-like_dom_sf"/>
</dbReference>
<keyword evidence="4" id="KW-0808">Transferase</keyword>
<dbReference type="Pfam" id="PF03453">
    <property type="entry name" value="MoeA_N"/>
    <property type="match status" value="1"/>
</dbReference>
<feature type="non-terminal residue" evidence="6">
    <location>
        <position position="361"/>
    </location>
</feature>
<evidence type="ECO:0000256" key="4">
    <source>
        <dbReference type="RuleBase" id="RU365090"/>
    </source>
</evidence>
<dbReference type="InterPro" id="IPR038987">
    <property type="entry name" value="MoeA-like"/>
</dbReference>
<dbReference type="EMBL" id="JAAMRR010001344">
    <property type="protein sequence ID" value="NGX98612.1"/>
    <property type="molecule type" value="Genomic_DNA"/>
</dbReference>
<evidence type="ECO:0000256" key="1">
    <source>
        <dbReference type="ARBA" id="ARBA00002901"/>
    </source>
</evidence>
<dbReference type="InterPro" id="IPR001453">
    <property type="entry name" value="MoaB/Mog_dom"/>
</dbReference>
<dbReference type="GO" id="GO:0005829">
    <property type="term" value="C:cytosol"/>
    <property type="evidence" value="ECO:0007669"/>
    <property type="project" value="TreeGrafter"/>
</dbReference>
<dbReference type="InterPro" id="IPR036135">
    <property type="entry name" value="MoeA_linker/N_sf"/>
</dbReference>
<keyword evidence="7" id="KW-1185">Reference proteome</keyword>
<dbReference type="EC" id="2.10.1.1" evidence="4"/>
<dbReference type="GO" id="GO:0006777">
    <property type="term" value="P:Mo-molybdopterin cofactor biosynthetic process"/>
    <property type="evidence" value="ECO:0007669"/>
    <property type="project" value="UniProtKB-UniRule"/>
</dbReference>
<dbReference type="CDD" id="cd00887">
    <property type="entry name" value="MoeA"/>
    <property type="match status" value="1"/>
</dbReference>
<sequence length="361" mass="37523">MREIDGVETKSISELFGRIAAADILSEVALPRFDNSAVDGFALHADDLLREIPLTLRIAGKAAAGHAMAQSLQAGSAARVLTGARVPEGAVAIVLEERTTRSSSGVTFHALPREGANIRGRGEDVSAGTTVVAKGTVIDARHIAILAASGNARIPVKRKLRIGILSTGDELVEAGREIAPSAIVDTNGPMLRSLLESAAFSVSDLGIVPDDRDAVARAMLDAASHLDLLLTSGGVAGSDADHIARAIVDAGGKCETLKLALRPGKPIGKGSIDSMQVLALPGNPVAALVNFLLFGRPLVRALLGAADRNAISPRARTAEIFDHKVGRTEFVPVRIQHHDTDGIPVVSKLGRGGSARLLPLV</sequence>
<evidence type="ECO:0000259" key="5">
    <source>
        <dbReference type="SMART" id="SM00852"/>
    </source>
</evidence>
<organism evidence="6 7">
    <name type="scientific">Candidatus Afipia apatlaquensis</name>
    <dbReference type="NCBI Taxonomy" id="2712852"/>
    <lineage>
        <taxon>Bacteria</taxon>
        <taxon>Pseudomonadati</taxon>
        <taxon>Pseudomonadota</taxon>
        <taxon>Alphaproteobacteria</taxon>
        <taxon>Hyphomicrobiales</taxon>
        <taxon>Nitrobacteraceae</taxon>
        <taxon>Afipia</taxon>
    </lineage>
</organism>
<dbReference type="GO" id="GO:0046872">
    <property type="term" value="F:metal ion binding"/>
    <property type="evidence" value="ECO:0007669"/>
    <property type="project" value="UniProtKB-UniRule"/>
</dbReference>
<gene>
    <name evidence="6" type="ORF">G4V63_26415</name>
</gene>
<comment type="cofactor">
    <cofactor evidence="4">
        <name>Mg(2+)</name>
        <dbReference type="ChEBI" id="CHEBI:18420"/>
    </cofactor>
</comment>
<keyword evidence="4" id="KW-0460">Magnesium</keyword>
<dbReference type="InterPro" id="IPR005110">
    <property type="entry name" value="MoeA_linker/N"/>
</dbReference>
<dbReference type="InterPro" id="IPR036688">
    <property type="entry name" value="MoeA_C_domain_IV_sf"/>
</dbReference>
<evidence type="ECO:0000313" key="7">
    <source>
        <dbReference type="Proteomes" id="UP000480266"/>
    </source>
</evidence>
<accession>A0A7C9VPN7</accession>
<dbReference type="Pfam" id="PF00994">
    <property type="entry name" value="MoCF_biosynth"/>
    <property type="match status" value="1"/>
</dbReference>
<reference evidence="6" key="1">
    <citation type="submission" date="2020-02" db="EMBL/GenBank/DDBJ databases">
        <title>Draft genome sequence of Candidatus Afipia apatlaquensis IBT-C3, a potential strain for decolorization of textile dyes.</title>
        <authorList>
            <person name="Sanchez-Reyes A."/>
            <person name="Breton-Deval L."/>
            <person name="Mangelson H."/>
            <person name="Sanchez-Flores A."/>
        </authorList>
    </citation>
    <scope>NUCLEOTIDE SEQUENCE [LARGE SCALE GENOMIC DNA]</scope>
    <source>
        <strain evidence="6">IBT-C3</strain>
    </source>
</reference>
<dbReference type="Proteomes" id="UP000480266">
    <property type="component" value="Unassembled WGS sequence"/>
</dbReference>
<dbReference type="SMART" id="SM00852">
    <property type="entry name" value="MoCF_biosynth"/>
    <property type="match status" value="1"/>
</dbReference>
<comment type="pathway">
    <text evidence="4">Cofactor biosynthesis; molybdopterin biosynthesis.</text>
</comment>
<dbReference type="Gene3D" id="2.40.340.10">
    <property type="entry name" value="MoeA, C-terminal, domain IV"/>
    <property type="match status" value="1"/>
</dbReference>